<comment type="caution">
    <text evidence="1">The sequence shown here is derived from an EMBL/GenBank/DDBJ whole genome shotgun (WGS) entry which is preliminary data.</text>
</comment>
<name>A0ABX9E877_9PSEU</name>
<keyword evidence="2" id="KW-1185">Reference proteome</keyword>
<protein>
    <submittedName>
        <fullName evidence="1">Uncharacterized protein</fullName>
    </submittedName>
</protein>
<accession>A0ABX9E877</accession>
<sequence length="394" mass="44574">MKVFDEIVRHDASEQGNSESFAVFLNRVKGEYWDQVREVIERWLLRFPAGGQKDLRSRIRDKNTDRNVHAALWELYLHEMLLGLDYEVECHPSVAGTSRKPDFLAVGNGHSFYVEACRVFDRDAGTPVRNAKGVVLDAINNLGVSEIFLAVNIERVGSGAPPVRVMKRDILTWVTGLDVDEINAYKIGGNDGRRSPSMVWRRDDWVVYIHVLPRSQKSRERASGRTLGVIMEGFRISDDVRPILVALKGKGSAYGKFDRPYLIAVGTDSWSYSEEDMEHALYGTMREAGEFDENKVWRSWEVREEDGFWGGPLNPRYTGVVGVLAVHACHPWNWADRTPTYWGNPFALESIPVPNCWRNVSFLNGVVALNEATEPARLSLGLPSPWPLGEPFAR</sequence>
<evidence type="ECO:0000313" key="1">
    <source>
        <dbReference type="EMBL" id="RAS64662.1"/>
    </source>
</evidence>
<proteinExistence type="predicted"/>
<gene>
    <name evidence="1" type="ORF">C8D87_105152</name>
</gene>
<reference evidence="1 2" key="1">
    <citation type="submission" date="2018-06" db="EMBL/GenBank/DDBJ databases">
        <title>Genomic Encyclopedia of Type Strains, Phase IV (KMG-IV): sequencing the most valuable type-strain genomes for metagenomic binning, comparative biology and taxonomic classification.</title>
        <authorList>
            <person name="Goeker M."/>
        </authorList>
    </citation>
    <scope>NUCLEOTIDE SEQUENCE [LARGE SCALE GENOMIC DNA]</scope>
    <source>
        <strain evidence="1 2">DSM 45479</strain>
    </source>
</reference>
<dbReference type="Proteomes" id="UP000248714">
    <property type="component" value="Unassembled WGS sequence"/>
</dbReference>
<dbReference type="RefSeq" id="WP_146771839.1">
    <property type="nucleotide sequence ID" value="NZ_QLTT01000005.1"/>
</dbReference>
<evidence type="ECO:0000313" key="2">
    <source>
        <dbReference type="Proteomes" id="UP000248714"/>
    </source>
</evidence>
<organism evidence="1 2">
    <name type="scientific">Lentzea atacamensis</name>
    <dbReference type="NCBI Taxonomy" id="531938"/>
    <lineage>
        <taxon>Bacteria</taxon>
        <taxon>Bacillati</taxon>
        <taxon>Actinomycetota</taxon>
        <taxon>Actinomycetes</taxon>
        <taxon>Pseudonocardiales</taxon>
        <taxon>Pseudonocardiaceae</taxon>
        <taxon>Lentzea</taxon>
    </lineage>
</organism>
<dbReference type="EMBL" id="QLTT01000005">
    <property type="protein sequence ID" value="RAS64662.1"/>
    <property type="molecule type" value="Genomic_DNA"/>
</dbReference>